<keyword evidence="8" id="KW-0256">Endoplasmic reticulum</keyword>
<evidence type="ECO:0000256" key="5">
    <source>
        <dbReference type="ARBA" id="ARBA00022676"/>
    </source>
</evidence>
<evidence type="ECO:0000313" key="14">
    <source>
        <dbReference type="EMBL" id="KKQ34940.1"/>
    </source>
</evidence>
<dbReference type="InterPro" id="IPR029044">
    <property type="entry name" value="Nucleotide-diphossugar_trans"/>
</dbReference>
<evidence type="ECO:0000256" key="11">
    <source>
        <dbReference type="ARBA" id="ARBA00023136"/>
    </source>
</evidence>
<sequence length="241" mass="27778">MGKSISIIIPAYNEESRIEKTLAEIENYCKKNLKSYEIIVVDDASTDNTYKIASRHKNKNLRVIKNQINSGKGYSVKRGILESKSNLILFSDADLSTPINELDRFLYYIGNGFDIVIASRNLKESKKVIKQPWYRDVMGKIFPMLVDIFIIKDFKDTQCGFKLFKADVAKKIAKVQTLERFAFDVEMLFIAKKMKCRIKEAPVTWVGRKESKLHPLKDPIRMLADIIKIKVNELKGKYSVN</sequence>
<evidence type="ECO:0000256" key="10">
    <source>
        <dbReference type="ARBA" id="ARBA00022989"/>
    </source>
</evidence>
<reference evidence="14 15" key="1">
    <citation type="journal article" date="2015" name="Nature">
        <title>rRNA introns, odd ribosomes, and small enigmatic genomes across a large radiation of phyla.</title>
        <authorList>
            <person name="Brown C.T."/>
            <person name="Hug L.A."/>
            <person name="Thomas B.C."/>
            <person name="Sharon I."/>
            <person name="Castelle C.J."/>
            <person name="Singh A."/>
            <person name="Wilkins M.J."/>
            <person name="Williams K.H."/>
            <person name="Banfield J.F."/>
        </authorList>
    </citation>
    <scope>NUCLEOTIDE SEQUENCE [LARGE SCALE GENOMIC DNA]</scope>
</reference>
<keyword evidence="5" id="KW-0328">Glycosyltransferase</keyword>
<evidence type="ECO:0000256" key="9">
    <source>
        <dbReference type="ARBA" id="ARBA00022968"/>
    </source>
</evidence>
<dbReference type="PANTHER" id="PTHR10859:SF91">
    <property type="entry name" value="DOLICHYL-PHOSPHATE BETA-GLUCOSYLTRANSFERASE"/>
    <property type="match status" value="1"/>
</dbReference>
<dbReference type="InterPro" id="IPR035518">
    <property type="entry name" value="DPG_synthase"/>
</dbReference>
<gene>
    <name evidence="14" type="ORF">US52_C0041G0011</name>
</gene>
<dbReference type="SUPFAM" id="SSF53448">
    <property type="entry name" value="Nucleotide-diphospho-sugar transferases"/>
    <property type="match status" value="1"/>
</dbReference>
<dbReference type="InterPro" id="IPR001173">
    <property type="entry name" value="Glyco_trans_2-like"/>
</dbReference>
<dbReference type="EMBL" id="LBTH01000041">
    <property type="protein sequence ID" value="KKQ34940.1"/>
    <property type="molecule type" value="Genomic_DNA"/>
</dbReference>
<dbReference type="Pfam" id="PF00535">
    <property type="entry name" value="Glycos_transf_2"/>
    <property type="match status" value="1"/>
</dbReference>
<feature type="domain" description="Glycosyltransferase 2-like" evidence="13">
    <location>
        <begin position="6"/>
        <end position="170"/>
    </location>
</feature>
<dbReference type="GO" id="GO:0006487">
    <property type="term" value="P:protein N-linked glycosylation"/>
    <property type="evidence" value="ECO:0007669"/>
    <property type="project" value="TreeGrafter"/>
</dbReference>
<dbReference type="PANTHER" id="PTHR10859">
    <property type="entry name" value="GLYCOSYL TRANSFERASE"/>
    <property type="match status" value="1"/>
</dbReference>
<evidence type="ECO:0000259" key="13">
    <source>
        <dbReference type="Pfam" id="PF00535"/>
    </source>
</evidence>
<dbReference type="CDD" id="cd04188">
    <property type="entry name" value="DPG_synthase"/>
    <property type="match status" value="1"/>
</dbReference>
<keyword evidence="11" id="KW-0472">Membrane</keyword>
<comment type="pathway">
    <text evidence="2">Protein modification; protein glycosylation.</text>
</comment>
<evidence type="ECO:0000256" key="4">
    <source>
        <dbReference type="ARBA" id="ARBA00012583"/>
    </source>
</evidence>
<evidence type="ECO:0000256" key="2">
    <source>
        <dbReference type="ARBA" id="ARBA00004922"/>
    </source>
</evidence>
<dbReference type="Gene3D" id="3.90.550.10">
    <property type="entry name" value="Spore Coat Polysaccharide Biosynthesis Protein SpsA, Chain A"/>
    <property type="match status" value="1"/>
</dbReference>
<proteinExistence type="inferred from homology"/>
<keyword evidence="7" id="KW-0812">Transmembrane</keyword>
<comment type="catalytic activity">
    <reaction evidence="12">
        <text>a di-trans,poly-cis-dolichyl phosphate + UDP-alpha-D-glucose = a di-trans,poly-cis-dolichyl beta-D-glucosyl phosphate + UDP</text>
        <dbReference type="Rhea" id="RHEA:15401"/>
        <dbReference type="Rhea" id="RHEA-COMP:19498"/>
        <dbReference type="Rhea" id="RHEA-COMP:19502"/>
        <dbReference type="ChEBI" id="CHEBI:57525"/>
        <dbReference type="ChEBI" id="CHEBI:57683"/>
        <dbReference type="ChEBI" id="CHEBI:58223"/>
        <dbReference type="ChEBI" id="CHEBI:58885"/>
        <dbReference type="EC" id="2.4.1.117"/>
    </reaction>
    <physiologicalReaction direction="left-to-right" evidence="12">
        <dbReference type="Rhea" id="RHEA:15402"/>
    </physiologicalReaction>
</comment>
<dbReference type="EC" id="2.4.1.117" evidence="4"/>
<evidence type="ECO:0000313" key="15">
    <source>
        <dbReference type="Proteomes" id="UP000034852"/>
    </source>
</evidence>
<protein>
    <recommendedName>
        <fullName evidence="4">dolichyl-phosphate beta-glucosyltransferase</fullName>
        <ecNumber evidence="4">2.4.1.117</ecNumber>
    </recommendedName>
</protein>
<keyword evidence="9" id="KW-0735">Signal-anchor</keyword>
<dbReference type="Proteomes" id="UP000034852">
    <property type="component" value="Unassembled WGS sequence"/>
</dbReference>
<evidence type="ECO:0000256" key="3">
    <source>
        <dbReference type="ARBA" id="ARBA00006739"/>
    </source>
</evidence>
<evidence type="ECO:0000256" key="12">
    <source>
        <dbReference type="ARBA" id="ARBA00045097"/>
    </source>
</evidence>
<organism evidence="14 15">
    <name type="scientific">candidate division WS6 bacterium GW2011_GWA2_37_6</name>
    <dbReference type="NCBI Taxonomy" id="1619087"/>
    <lineage>
        <taxon>Bacteria</taxon>
        <taxon>Candidatus Dojkabacteria</taxon>
    </lineage>
</organism>
<dbReference type="GO" id="GO:0004581">
    <property type="term" value="F:dolichyl-phosphate beta-glucosyltransferase activity"/>
    <property type="evidence" value="ECO:0007669"/>
    <property type="project" value="UniProtKB-EC"/>
</dbReference>
<comment type="similarity">
    <text evidence="3">Belongs to the glycosyltransferase 2 family.</text>
</comment>
<evidence type="ECO:0000256" key="8">
    <source>
        <dbReference type="ARBA" id="ARBA00022824"/>
    </source>
</evidence>
<keyword evidence="6" id="KW-0808">Transferase</keyword>
<comment type="caution">
    <text evidence="14">The sequence shown here is derived from an EMBL/GenBank/DDBJ whole genome shotgun (WGS) entry which is preliminary data.</text>
</comment>
<evidence type="ECO:0000256" key="6">
    <source>
        <dbReference type="ARBA" id="ARBA00022679"/>
    </source>
</evidence>
<keyword evidence="10" id="KW-1133">Transmembrane helix</keyword>
<accession>A0A0G0H8S9</accession>
<name>A0A0G0H8S9_9BACT</name>
<evidence type="ECO:0000256" key="7">
    <source>
        <dbReference type="ARBA" id="ARBA00022692"/>
    </source>
</evidence>
<dbReference type="AlphaFoldDB" id="A0A0G0H8S9"/>
<evidence type="ECO:0000256" key="1">
    <source>
        <dbReference type="ARBA" id="ARBA00004389"/>
    </source>
</evidence>
<comment type="subcellular location">
    <subcellularLocation>
        <location evidence="1">Endoplasmic reticulum membrane</location>
        <topology evidence="1">Single-pass membrane protein</topology>
    </subcellularLocation>
</comment>